<keyword evidence="1" id="KW-0813">Transport</keyword>
<dbReference type="GO" id="GO:0005886">
    <property type="term" value="C:plasma membrane"/>
    <property type="evidence" value="ECO:0007669"/>
    <property type="project" value="TreeGrafter"/>
</dbReference>
<keyword evidence="2" id="KW-0547">Nucleotide-binding</keyword>
<proteinExistence type="predicted"/>
<dbReference type="Gene3D" id="3.40.50.300">
    <property type="entry name" value="P-loop containing nucleotide triphosphate hydrolases"/>
    <property type="match status" value="1"/>
</dbReference>
<dbReference type="InterPro" id="IPR027417">
    <property type="entry name" value="P-loop_NTPase"/>
</dbReference>
<protein>
    <submittedName>
        <fullName evidence="5">ABC transporter ATP-binding protein</fullName>
    </submittedName>
</protein>
<accession>A0A8J3PM33</accession>
<dbReference type="EMBL" id="BONU01000018">
    <property type="protein sequence ID" value="GIG74492.1"/>
    <property type="molecule type" value="Genomic_DNA"/>
</dbReference>
<reference evidence="5" key="1">
    <citation type="submission" date="2021-01" db="EMBL/GenBank/DDBJ databases">
        <title>Whole genome shotgun sequence of Planosporangium flavigriseum NBRC 105377.</title>
        <authorList>
            <person name="Komaki H."/>
            <person name="Tamura T."/>
        </authorList>
    </citation>
    <scope>NUCLEOTIDE SEQUENCE</scope>
    <source>
        <strain evidence="5">NBRC 105377</strain>
    </source>
</reference>
<feature type="domain" description="ABC transporter" evidence="4">
    <location>
        <begin position="17"/>
        <end position="258"/>
    </location>
</feature>
<organism evidence="5 6">
    <name type="scientific">Planosporangium flavigriseum</name>
    <dbReference type="NCBI Taxonomy" id="373681"/>
    <lineage>
        <taxon>Bacteria</taxon>
        <taxon>Bacillati</taxon>
        <taxon>Actinomycetota</taxon>
        <taxon>Actinomycetes</taxon>
        <taxon>Micromonosporales</taxon>
        <taxon>Micromonosporaceae</taxon>
        <taxon>Planosporangium</taxon>
    </lineage>
</organism>
<dbReference type="Pfam" id="PF00005">
    <property type="entry name" value="ABC_tran"/>
    <property type="match status" value="1"/>
</dbReference>
<dbReference type="Proteomes" id="UP000653674">
    <property type="component" value="Unassembled WGS sequence"/>
</dbReference>
<comment type="caution">
    <text evidence="5">The sequence shown here is derived from an EMBL/GenBank/DDBJ whole genome shotgun (WGS) entry which is preliminary data.</text>
</comment>
<gene>
    <name evidence="5" type="ORF">Pfl04_28960</name>
</gene>
<evidence type="ECO:0000313" key="6">
    <source>
        <dbReference type="Proteomes" id="UP000653674"/>
    </source>
</evidence>
<dbReference type="PROSITE" id="PS50893">
    <property type="entry name" value="ABC_TRANSPORTER_2"/>
    <property type="match status" value="1"/>
</dbReference>
<name>A0A8J3PM33_9ACTN</name>
<dbReference type="AlphaFoldDB" id="A0A8J3PM33"/>
<dbReference type="PANTHER" id="PTHR45772:SF9">
    <property type="entry name" value="CONSERVED COMPONENT OF ABC TRANSPORTER FOR NATURAL AMINO ACIDS"/>
    <property type="match status" value="1"/>
</dbReference>
<evidence type="ECO:0000259" key="4">
    <source>
        <dbReference type="PROSITE" id="PS50893"/>
    </source>
</evidence>
<dbReference type="InterPro" id="IPR003439">
    <property type="entry name" value="ABC_transporter-like_ATP-bd"/>
</dbReference>
<dbReference type="GO" id="GO:0016887">
    <property type="term" value="F:ATP hydrolysis activity"/>
    <property type="evidence" value="ECO:0007669"/>
    <property type="project" value="InterPro"/>
</dbReference>
<dbReference type="SUPFAM" id="SSF52540">
    <property type="entry name" value="P-loop containing nucleoside triphosphate hydrolases"/>
    <property type="match status" value="1"/>
</dbReference>
<dbReference type="InterPro" id="IPR003593">
    <property type="entry name" value="AAA+_ATPase"/>
</dbReference>
<dbReference type="RefSeq" id="WP_168071808.1">
    <property type="nucleotide sequence ID" value="NZ_BAAAQJ010000003.1"/>
</dbReference>
<dbReference type="InterPro" id="IPR051120">
    <property type="entry name" value="ABC_AA/LPS_Transport"/>
</dbReference>
<evidence type="ECO:0000256" key="1">
    <source>
        <dbReference type="ARBA" id="ARBA00022448"/>
    </source>
</evidence>
<dbReference type="CDD" id="cd03219">
    <property type="entry name" value="ABC_Mj1267_LivG_branched"/>
    <property type="match status" value="1"/>
</dbReference>
<keyword evidence="3 5" id="KW-0067">ATP-binding</keyword>
<evidence type="ECO:0000256" key="3">
    <source>
        <dbReference type="ARBA" id="ARBA00022840"/>
    </source>
</evidence>
<dbReference type="SMART" id="SM00382">
    <property type="entry name" value="AAA"/>
    <property type="match status" value="1"/>
</dbReference>
<evidence type="ECO:0000256" key="2">
    <source>
        <dbReference type="ARBA" id="ARBA00022741"/>
    </source>
</evidence>
<dbReference type="PANTHER" id="PTHR45772">
    <property type="entry name" value="CONSERVED COMPONENT OF ABC TRANSPORTER FOR NATURAL AMINO ACIDS-RELATED"/>
    <property type="match status" value="1"/>
</dbReference>
<dbReference type="GO" id="GO:0005524">
    <property type="term" value="F:ATP binding"/>
    <property type="evidence" value="ECO:0007669"/>
    <property type="project" value="UniProtKB-KW"/>
</dbReference>
<keyword evidence="6" id="KW-1185">Reference proteome</keyword>
<evidence type="ECO:0000313" key="5">
    <source>
        <dbReference type="EMBL" id="GIG74492.1"/>
    </source>
</evidence>
<sequence length="282" mass="30331">MNTTAPAQAASTGEVALRVESLGRQFAGVKAVDGVTLSVSRGARLGIIGPNGAGKTTFFNMLSGELKPTSGRIEMFGQDVTRLPAHRRVALGLGRTYQVTRVLHGLTVRENLTVAVHGLSRSKLGLLRSWRAYRRQMEQVEELAASFGLENRLDVLAEALSHGEVRQLDVCLALALKPSILLLDEPAAGLSPAERVDIRALLNRLPPELTLILIEHDMDVLRSAVDEIAVLHHGEYVARGSVAEIQQNELVRELYLGKQAEGAELPKETALNAGTESGGGLV</sequence>